<sequence>MCSVGLFRQLKQVKDPIVFRGINKYIKFRTKLALLEARIKFIDECVTKSEFPKQYWTLLRRNRVNMTSAILRRLALNERDTCNHIVDLERNYVTSACVLDDLSPTERKSFRIMFSRSHPNHAASAS</sequence>
<gene>
    <name evidence="1" type="ORF">ECPE_LOCUS5332</name>
</gene>
<reference evidence="1 2" key="2">
    <citation type="submission" date="2018-11" db="EMBL/GenBank/DDBJ databases">
        <authorList>
            <consortium name="Pathogen Informatics"/>
        </authorList>
    </citation>
    <scope>NUCLEOTIDE SEQUENCE [LARGE SCALE GENOMIC DNA]</scope>
    <source>
        <strain evidence="1 2">Egypt</strain>
    </source>
</reference>
<protein>
    <submittedName>
        <fullName evidence="1 3">Uncharacterized protein</fullName>
    </submittedName>
</protein>
<evidence type="ECO:0000313" key="1">
    <source>
        <dbReference type="EMBL" id="VDP75243.1"/>
    </source>
</evidence>
<dbReference type="WBParaSite" id="ECPE_0000534501-mRNA-1">
    <property type="protein sequence ID" value="ECPE_0000534501-mRNA-1"/>
    <property type="gene ID" value="ECPE_0000534501"/>
</dbReference>
<reference evidence="3" key="1">
    <citation type="submission" date="2016-06" db="UniProtKB">
        <authorList>
            <consortium name="WormBaseParasite"/>
        </authorList>
    </citation>
    <scope>IDENTIFICATION</scope>
</reference>
<dbReference type="Proteomes" id="UP000272942">
    <property type="component" value="Unassembled WGS sequence"/>
</dbReference>
<dbReference type="EMBL" id="UZAN01042185">
    <property type="protein sequence ID" value="VDP75243.1"/>
    <property type="molecule type" value="Genomic_DNA"/>
</dbReference>
<evidence type="ECO:0000313" key="2">
    <source>
        <dbReference type="Proteomes" id="UP000272942"/>
    </source>
</evidence>
<evidence type="ECO:0000313" key="3">
    <source>
        <dbReference type="WBParaSite" id="ECPE_0000534501-mRNA-1"/>
    </source>
</evidence>
<organism evidence="3">
    <name type="scientific">Echinostoma caproni</name>
    <dbReference type="NCBI Taxonomy" id="27848"/>
    <lineage>
        <taxon>Eukaryota</taxon>
        <taxon>Metazoa</taxon>
        <taxon>Spiralia</taxon>
        <taxon>Lophotrochozoa</taxon>
        <taxon>Platyhelminthes</taxon>
        <taxon>Trematoda</taxon>
        <taxon>Digenea</taxon>
        <taxon>Plagiorchiida</taxon>
        <taxon>Echinostomata</taxon>
        <taxon>Echinostomatoidea</taxon>
        <taxon>Echinostomatidae</taxon>
        <taxon>Echinostoma</taxon>
    </lineage>
</organism>
<keyword evidence="2" id="KW-1185">Reference proteome</keyword>
<proteinExistence type="predicted"/>
<accession>A0A183AEE7</accession>
<dbReference type="AlphaFoldDB" id="A0A183AEE7"/>
<name>A0A183AEE7_9TREM</name>